<dbReference type="Pfam" id="PF13812">
    <property type="entry name" value="PPR_3"/>
    <property type="match status" value="2"/>
</dbReference>
<dbReference type="InterPro" id="IPR011990">
    <property type="entry name" value="TPR-like_helical_dom_sf"/>
</dbReference>
<dbReference type="AlphaFoldDB" id="A0A0G4G8F0"/>
<sequence>MGVTARVFAFTRTLPRRSPGLLGKRCLAEARVISLEVLQTPKRKRRDGLFSSQWECDCDDFDSLKRSLVEFHTDRLEKAVLEGDCERGYSSFRLMTDWGVCADRELCEGLMVALERAPLHRPFYVKTGKCCQWERALEVFERMKKFRIEPKRSTYNALFSVLKTAAGGSRWQRALDLYERNLKKGMFPDWGTWLQVVGLHAGGSEPQREAALGLLAEMKERGVEPDLKTYTMLLEVWKGEGAPNGRPWWCEAVNVLGEMKERGVGPDLSVYNAVLETLKGAPGDGQSW</sequence>
<proteinExistence type="inferred from homology"/>
<dbReference type="Gene3D" id="1.25.40.10">
    <property type="entry name" value="Tetratricopeptide repeat domain"/>
    <property type="match status" value="1"/>
</dbReference>
<reference evidence="2" key="1">
    <citation type="submission" date="2014-11" db="EMBL/GenBank/DDBJ databases">
        <authorList>
            <person name="Otto D Thomas"/>
            <person name="Naeem Raeece"/>
        </authorList>
    </citation>
    <scope>NUCLEOTIDE SEQUENCE</scope>
</reference>
<dbReference type="PANTHER" id="PTHR46128:SF329">
    <property type="entry name" value="MITOCHONDRIAL GROUP I INTRON SPLICING FACTOR DMR1"/>
    <property type="match status" value="1"/>
</dbReference>
<evidence type="ECO:0000313" key="2">
    <source>
        <dbReference type="EMBL" id="CEM25074.1"/>
    </source>
</evidence>
<dbReference type="PANTHER" id="PTHR46128">
    <property type="entry name" value="MITOCHONDRIAL GROUP I INTRON SPLICING FACTOR CCM1"/>
    <property type="match status" value="1"/>
</dbReference>
<name>A0A0G4G8F0_9ALVE</name>
<dbReference type="VEuPathDB" id="CryptoDB:Cvel_4340"/>
<accession>A0A0G4G8F0</accession>
<dbReference type="PhylomeDB" id="A0A0G4G8F0"/>
<dbReference type="EMBL" id="CDMZ01000981">
    <property type="protein sequence ID" value="CEM25074.1"/>
    <property type="molecule type" value="Genomic_DNA"/>
</dbReference>
<organism evidence="2">
    <name type="scientific">Chromera velia CCMP2878</name>
    <dbReference type="NCBI Taxonomy" id="1169474"/>
    <lineage>
        <taxon>Eukaryota</taxon>
        <taxon>Sar</taxon>
        <taxon>Alveolata</taxon>
        <taxon>Colpodellida</taxon>
        <taxon>Chromeraceae</taxon>
        <taxon>Chromera</taxon>
    </lineage>
</organism>
<evidence type="ECO:0000256" key="1">
    <source>
        <dbReference type="ARBA" id="ARBA00007626"/>
    </source>
</evidence>
<protein>
    <recommendedName>
        <fullName evidence="3">Pentacotripeptide-repeat region of PRORP domain-containing protein</fullName>
    </recommendedName>
</protein>
<comment type="similarity">
    <text evidence="1">Belongs to the PPR family. P subfamily.</text>
</comment>
<evidence type="ECO:0008006" key="3">
    <source>
        <dbReference type="Google" id="ProtNLM"/>
    </source>
</evidence>
<dbReference type="InterPro" id="IPR050872">
    <property type="entry name" value="PPR_P_subfamily"/>
</dbReference>
<gene>
    <name evidence="2" type="ORF">Cvel_4340</name>
</gene>
<dbReference type="InterPro" id="IPR002885">
    <property type="entry name" value="PPR_rpt"/>
</dbReference>